<dbReference type="InterPro" id="IPR013087">
    <property type="entry name" value="Znf_C2H2_type"/>
</dbReference>
<name>A0A226DC45_FOLCA</name>
<comment type="caution">
    <text evidence="3">The sequence shown here is derived from an EMBL/GenBank/DDBJ whole genome shotgun (WGS) entry which is preliminary data.</text>
</comment>
<feature type="domain" description="C2H2-type" evidence="2">
    <location>
        <begin position="215"/>
        <end position="236"/>
    </location>
</feature>
<dbReference type="Pfam" id="PF12756">
    <property type="entry name" value="zf-C2H2_2"/>
    <property type="match status" value="1"/>
</dbReference>
<dbReference type="InterPro" id="IPR036236">
    <property type="entry name" value="Znf_C2H2_sf"/>
</dbReference>
<dbReference type="SMART" id="SM00355">
    <property type="entry name" value="ZnF_C2H2"/>
    <property type="match status" value="4"/>
</dbReference>
<gene>
    <name evidence="3" type="ORF">Fcan01_23364</name>
</gene>
<evidence type="ECO:0000313" key="4">
    <source>
        <dbReference type="Proteomes" id="UP000198287"/>
    </source>
</evidence>
<dbReference type="PANTHER" id="PTHR13182">
    <property type="entry name" value="ZINC FINGER PROTEIN 622"/>
    <property type="match status" value="1"/>
</dbReference>
<sequence>MDPPKEECLRVWDLLDSNGKEEWLALGIQIAERKKTVELPLITCLFCPTQADGLDSILLHMTVTHAFSIPDMEYCNNVEGLLDFLRNKVNERILCLWCDEKRKAFPDAASVQQHMRDKRHCKMRLHTDTSLAYGPFYDFTSKFRQTDVGTDETYHPPQPFDVQEEDDYDEEITWTEGSRPGFKKCSKCGMELSINGGTRARHIRTGHDPKNTFPCLECNTRWNTAQARKAHVGRVHSITKIRDKLSNFNDYEYEDFCTPVYKFGKFYGASIGRTEYAQFSYVSKRRVNCSRRELTPENGYTIAHEQSFGTTITGNDDDEIECCKNYARRCIVHLAKRASVRSAVTCLELTTERKQEIKEKLMTFPLLRPYVVVNPFWIDEGTDEDATESDQSEEEEEDEPEVKRRKNDETGA</sequence>
<keyword evidence="4" id="KW-1185">Reference proteome</keyword>
<accession>A0A226DC45</accession>
<reference evidence="3 4" key="1">
    <citation type="submission" date="2015-12" db="EMBL/GenBank/DDBJ databases">
        <title>The genome of Folsomia candida.</title>
        <authorList>
            <person name="Faddeeva A."/>
            <person name="Derks M.F."/>
            <person name="Anvar Y."/>
            <person name="Smit S."/>
            <person name="Van Straalen N."/>
            <person name="Roelofs D."/>
        </authorList>
    </citation>
    <scope>NUCLEOTIDE SEQUENCE [LARGE SCALE GENOMIC DNA]</scope>
    <source>
        <strain evidence="3 4">VU population</strain>
        <tissue evidence="3">Whole body</tissue>
    </source>
</reference>
<feature type="compositionally biased region" description="Acidic residues" evidence="1">
    <location>
        <begin position="381"/>
        <end position="400"/>
    </location>
</feature>
<dbReference type="STRING" id="158441.A0A226DC45"/>
<evidence type="ECO:0000313" key="3">
    <source>
        <dbReference type="EMBL" id="OXA41816.1"/>
    </source>
</evidence>
<dbReference type="PROSITE" id="PS00028">
    <property type="entry name" value="ZINC_FINGER_C2H2_1"/>
    <property type="match status" value="1"/>
</dbReference>
<dbReference type="Proteomes" id="UP000198287">
    <property type="component" value="Unassembled WGS sequence"/>
</dbReference>
<dbReference type="GO" id="GO:0042273">
    <property type="term" value="P:ribosomal large subunit biogenesis"/>
    <property type="evidence" value="ECO:0007669"/>
    <property type="project" value="TreeGrafter"/>
</dbReference>
<dbReference type="InterPro" id="IPR041661">
    <property type="entry name" value="ZN622/Rei1/Reh1_Znf-C2H2"/>
</dbReference>
<dbReference type="InterPro" id="IPR040025">
    <property type="entry name" value="Znf622/Rei1/Reh1"/>
</dbReference>
<dbReference type="EMBL" id="LNIX01000028">
    <property type="protein sequence ID" value="OXA41816.1"/>
    <property type="molecule type" value="Genomic_DNA"/>
</dbReference>
<organism evidence="3 4">
    <name type="scientific">Folsomia candida</name>
    <name type="common">Springtail</name>
    <dbReference type="NCBI Taxonomy" id="158441"/>
    <lineage>
        <taxon>Eukaryota</taxon>
        <taxon>Metazoa</taxon>
        <taxon>Ecdysozoa</taxon>
        <taxon>Arthropoda</taxon>
        <taxon>Hexapoda</taxon>
        <taxon>Collembola</taxon>
        <taxon>Entomobryomorpha</taxon>
        <taxon>Isotomoidea</taxon>
        <taxon>Isotomidae</taxon>
        <taxon>Proisotominae</taxon>
        <taxon>Folsomia</taxon>
    </lineage>
</organism>
<protein>
    <recommendedName>
        <fullName evidence="2">C2H2-type domain-containing protein</fullName>
    </recommendedName>
</protein>
<dbReference type="SUPFAM" id="SSF57667">
    <property type="entry name" value="beta-beta-alpha zinc fingers"/>
    <property type="match status" value="1"/>
</dbReference>
<dbReference type="PANTHER" id="PTHR13182:SF8">
    <property type="entry name" value="CYTOPLASMIC 60S SUBUNIT BIOGENESIS FACTOR ZNF622"/>
    <property type="match status" value="1"/>
</dbReference>
<dbReference type="AlphaFoldDB" id="A0A226DC45"/>
<dbReference type="OrthoDB" id="19329at2759"/>
<dbReference type="GO" id="GO:0030687">
    <property type="term" value="C:preribosome, large subunit precursor"/>
    <property type="evidence" value="ECO:0007669"/>
    <property type="project" value="TreeGrafter"/>
</dbReference>
<feature type="region of interest" description="Disordered" evidence="1">
    <location>
        <begin position="381"/>
        <end position="412"/>
    </location>
</feature>
<dbReference type="Gene3D" id="3.30.160.60">
    <property type="entry name" value="Classic Zinc Finger"/>
    <property type="match status" value="1"/>
</dbReference>
<proteinExistence type="predicted"/>
<evidence type="ECO:0000256" key="1">
    <source>
        <dbReference type="SAM" id="MobiDB-lite"/>
    </source>
</evidence>
<evidence type="ECO:0000259" key="2">
    <source>
        <dbReference type="PROSITE" id="PS00028"/>
    </source>
</evidence>